<evidence type="ECO:0000313" key="2">
    <source>
        <dbReference type="EMBL" id="KXV02404.1"/>
    </source>
</evidence>
<evidence type="ECO:0000256" key="1">
    <source>
        <dbReference type="ARBA" id="ARBA00010552"/>
    </source>
</evidence>
<dbReference type="CDD" id="cd06150">
    <property type="entry name" value="YjgF_YER057c_UK114_like_2"/>
    <property type="match status" value="1"/>
</dbReference>
<dbReference type="PANTHER" id="PTHR47328">
    <property type="match status" value="1"/>
</dbReference>
<dbReference type="InterPro" id="IPR019897">
    <property type="entry name" value="RidA_CS"/>
</dbReference>
<dbReference type="AlphaFoldDB" id="A0A149QZ28"/>
<dbReference type="InterPro" id="IPR006175">
    <property type="entry name" value="YjgF/YER057c/UK114"/>
</dbReference>
<dbReference type="PANTHER" id="PTHR47328:SF1">
    <property type="entry name" value="RUTC FAMILY PROTEIN YOAB"/>
    <property type="match status" value="1"/>
</dbReference>
<accession>A0A149QZ28</accession>
<dbReference type="RefSeq" id="WP_062494166.1">
    <property type="nucleotide sequence ID" value="NZ_LHZB01000096.1"/>
</dbReference>
<dbReference type="EMBL" id="LHZB01000096">
    <property type="protein sequence ID" value="KXV02404.1"/>
    <property type="molecule type" value="Genomic_DNA"/>
</dbReference>
<dbReference type="Proteomes" id="UP000075573">
    <property type="component" value="Unassembled WGS sequence"/>
</dbReference>
<reference evidence="2 3" key="1">
    <citation type="submission" date="2015-06" db="EMBL/GenBank/DDBJ databases">
        <title>Improved classification and identification of acetic acid bacteria using matrix-assisted laser desorption/ionization time-of-flight mass spectrometry; Gluconobacter nephelii and Gluconobacter uchimurae are later heterotypic synonyms of Gluconobacter japonicus and Gluconobacter oxydans, respectively.</title>
        <authorList>
            <person name="Li L."/>
            <person name="Cleenwerck I."/>
            <person name="De Vuyst L."/>
            <person name="Vandamme P."/>
        </authorList>
    </citation>
    <scope>NUCLEOTIDE SEQUENCE [LARGE SCALE GENOMIC DNA]</scope>
    <source>
        <strain evidence="2 3">LMG 1764</strain>
    </source>
</reference>
<proteinExistence type="inferred from homology"/>
<dbReference type="PATRIC" id="fig|442.7.peg.576"/>
<organism evidence="2 3">
    <name type="scientific">Gluconobacter potus</name>
    <dbReference type="NCBI Taxonomy" id="2724927"/>
    <lineage>
        <taxon>Bacteria</taxon>
        <taxon>Pseudomonadati</taxon>
        <taxon>Pseudomonadota</taxon>
        <taxon>Alphaproteobacteria</taxon>
        <taxon>Acetobacterales</taxon>
        <taxon>Acetobacteraceae</taxon>
        <taxon>Gluconobacter</taxon>
    </lineage>
</organism>
<gene>
    <name evidence="2" type="ORF">AD929_02880</name>
</gene>
<protein>
    <submittedName>
        <fullName evidence="2">Endoribonuclease L-PSP</fullName>
    </submittedName>
</protein>
<comment type="similarity">
    <text evidence="1">Belongs to the RutC family.</text>
</comment>
<dbReference type="InterPro" id="IPR035709">
    <property type="entry name" value="YoaB-like"/>
</dbReference>
<dbReference type="Gene3D" id="3.30.1330.40">
    <property type="entry name" value="RutC-like"/>
    <property type="match status" value="1"/>
</dbReference>
<sequence>MSITRLDPHERLSGAVICNGMIHFAGQVTTDETLDTEGQTINVLNQIDSLLAQVGSRKSDIISVQIFLTDISEIGAMNRAWDAWLDQDAKPARATVEARLADPAWKVEMTLVARLGS</sequence>
<evidence type="ECO:0000313" key="3">
    <source>
        <dbReference type="Proteomes" id="UP000075573"/>
    </source>
</evidence>
<dbReference type="Pfam" id="PF01042">
    <property type="entry name" value="Ribonuc_L-PSP"/>
    <property type="match status" value="1"/>
</dbReference>
<dbReference type="SUPFAM" id="SSF55298">
    <property type="entry name" value="YjgF-like"/>
    <property type="match status" value="1"/>
</dbReference>
<name>A0A149QZ28_9PROT</name>
<dbReference type="PROSITE" id="PS01094">
    <property type="entry name" value="UPF0076"/>
    <property type="match status" value="1"/>
</dbReference>
<dbReference type="InterPro" id="IPR035959">
    <property type="entry name" value="RutC-like_sf"/>
</dbReference>
<comment type="caution">
    <text evidence="2">The sequence shown here is derived from an EMBL/GenBank/DDBJ whole genome shotgun (WGS) entry which is preliminary data.</text>
</comment>